<evidence type="ECO:0000256" key="1">
    <source>
        <dbReference type="SAM" id="MobiDB-lite"/>
    </source>
</evidence>
<organism evidence="2 3">
    <name type="scientific">Mycobacterium timonense</name>
    <dbReference type="NCBI Taxonomy" id="701043"/>
    <lineage>
        <taxon>Bacteria</taxon>
        <taxon>Bacillati</taxon>
        <taxon>Actinomycetota</taxon>
        <taxon>Actinomycetes</taxon>
        <taxon>Mycobacteriales</taxon>
        <taxon>Mycobacteriaceae</taxon>
        <taxon>Mycobacterium</taxon>
        <taxon>Mycobacterium avium complex (MAC)</taxon>
    </lineage>
</organism>
<comment type="caution">
    <text evidence="2">The sequence shown here is derived from an EMBL/GenBank/DDBJ whole genome shotgun (WGS) entry which is preliminary data.</text>
</comment>
<proteinExistence type="predicted"/>
<reference evidence="2 3" key="1">
    <citation type="journal article" date="2019" name="Emerg. Microbes Infect.">
        <title>Comprehensive subspecies identification of 175 nontuberculous mycobacteria species based on 7547 genomic profiles.</title>
        <authorList>
            <person name="Matsumoto Y."/>
            <person name="Kinjo T."/>
            <person name="Motooka D."/>
            <person name="Nabeya D."/>
            <person name="Jung N."/>
            <person name="Uechi K."/>
            <person name="Horii T."/>
            <person name="Iida T."/>
            <person name="Fujita J."/>
            <person name="Nakamura S."/>
        </authorList>
    </citation>
    <scope>NUCLEOTIDE SEQUENCE [LARGE SCALE GENOMIC DNA]</scope>
    <source>
        <strain evidence="2 3">JCM 30726</strain>
    </source>
</reference>
<gene>
    <name evidence="2" type="ORF">MTIM_20640</name>
</gene>
<feature type="region of interest" description="Disordered" evidence="1">
    <location>
        <begin position="19"/>
        <end position="48"/>
    </location>
</feature>
<dbReference type="AlphaFoldDB" id="A0A7I9Z5P8"/>
<sequence length="192" mass="21153">MEFGGGLVVQFTADEVAQRAEEGGRDGFAGGQRGVDGGDPPTGQRDAHAVDGDVVADGEPVVLVGTRTEQSEFDHRAGERHRRPLDRCRGLPDFPLRVLRFGQVVEDQVDIVVVDRRLEDLAIGLEERSPQAFGLVDHVSHSLMQQTGIDRPIDTNQHAQLPRHVEVARLLCQPDIELASRYRECPVTNTPH</sequence>
<evidence type="ECO:0000313" key="2">
    <source>
        <dbReference type="EMBL" id="GFG96185.1"/>
    </source>
</evidence>
<accession>A0A7I9Z5P8</accession>
<protein>
    <submittedName>
        <fullName evidence="2">Uncharacterized protein</fullName>
    </submittedName>
</protein>
<keyword evidence="3" id="KW-1185">Reference proteome</keyword>
<feature type="compositionally biased region" description="Gly residues" evidence="1">
    <location>
        <begin position="26"/>
        <end position="37"/>
    </location>
</feature>
<dbReference type="Proteomes" id="UP000465301">
    <property type="component" value="Unassembled WGS sequence"/>
</dbReference>
<name>A0A7I9Z5P8_9MYCO</name>
<evidence type="ECO:0000313" key="3">
    <source>
        <dbReference type="Proteomes" id="UP000465301"/>
    </source>
</evidence>
<dbReference type="EMBL" id="BLLA01000001">
    <property type="protein sequence ID" value="GFG96185.1"/>
    <property type="molecule type" value="Genomic_DNA"/>
</dbReference>